<dbReference type="PANTHER" id="PTHR31589">
    <property type="entry name" value="PROTEIN, PUTATIVE (DUF239)-RELATED-RELATED"/>
    <property type="match status" value="1"/>
</dbReference>
<dbReference type="Pfam" id="PF03080">
    <property type="entry name" value="Neprosin"/>
    <property type="match status" value="1"/>
</dbReference>
<feature type="region of interest" description="Disordered" evidence="1">
    <location>
        <begin position="54"/>
        <end position="91"/>
    </location>
</feature>
<evidence type="ECO:0000313" key="4">
    <source>
        <dbReference type="Proteomes" id="UP000797356"/>
    </source>
</evidence>
<dbReference type="OrthoDB" id="777472at2759"/>
<feature type="domain" description="Neprosin PEP catalytic" evidence="2">
    <location>
        <begin position="91"/>
        <end position="342"/>
    </location>
</feature>
<dbReference type="AlphaFoldDB" id="A0A8K0I9G8"/>
<dbReference type="Gene3D" id="3.90.1320.10">
    <property type="entry name" value="Outer-capsid protein sigma 3, large lobe"/>
    <property type="match status" value="1"/>
</dbReference>
<dbReference type="PROSITE" id="PS52045">
    <property type="entry name" value="NEPROSIN_PEP_CD"/>
    <property type="match status" value="1"/>
</dbReference>
<dbReference type="InterPro" id="IPR053168">
    <property type="entry name" value="Glutamic_endopeptidase"/>
</dbReference>
<reference evidence="3" key="2">
    <citation type="submission" date="2019-07" db="EMBL/GenBank/DDBJ databases">
        <authorList>
            <person name="Yang Y."/>
            <person name="Bocs S."/>
            <person name="Baudouin L."/>
        </authorList>
    </citation>
    <scope>NUCLEOTIDE SEQUENCE</scope>
    <source>
        <tissue evidence="3">Spear leaf of Hainan Tall coconut</tissue>
    </source>
</reference>
<protein>
    <recommendedName>
        <fullName evidence="2">Neprosin PEP catalytic domain-containing protein</fullName>
    </recommendedName>
</protein>
<evidence type="ECO:0000313" key="3">
    <source>
        <dbReference type="EMBL" id="KAG1342381.1"/>
    </source>
</evidence>
<sequence>MIPPSSSPPPNLIHIFWHKSMLMHNASISIFDTNIDLVSTRSIAYQAGSIASGQLNPEKQVHQDPASHPAYRDNHNEPKENSIPSHAKGNSPFPGKYAAIVIDNERDIKYYGASTSFEVHELSDVSVNQATGAQVILAKGEQGPRSYINAIHFGWHIFYRDEHDNLPHFFTYWTTDGYQQSRCLNMLCPGYVQISNGTTPGIIIPKGEIELSVSRDRSTGNWLLRFVDNNNELLGYWPKELFNNMADSSQVQVHGVVNSPKDVPSPPMGNGNLPTTFFSAAAKFRRIRLMNGNGDFFPPSSEKVTTFVDLSYDFYALDHLRDHGGTWGYGFDYGGPGGWYVN</sequence>
<keyword evidence="4" id="KW-1185">Reference proteome</keyword>
<feature type="compositionally biased region" description="Basic and acidic residues" evidence="1">
    <location>
        <begin position="70"/>
        <end position="80"/>
    </location>
</feature>
<evidence type="ECO:0000259" key="2">
    <source>
        <dbReference type="PROSITE" id="PS52045"/>
    </source>
</evidence>
<dbReference type="EMBL" id="CM017876">
    <property type="protein sequence ID" value="KAG1342381.1"/>
    <property type="molecule type" value="Genomic_DNA"/>
</dbReference>
<accession>A0A8K0I9G8</accession>
<dbReference type="InterPro" id="IPR004314">
    <property type="entry name" value="Neprosin"/>
</dbReference>
<organism evidence="3 4">
    <name type="scientific">Cocos nucifera</name>
    <name type="common">Coconut palm</name>
    <dbReference type="NCBI Taxonomy" id="13894"/>
    <lineage>
        <taxon>Eukaryota</taxon>
        <taxon>Viridiplantae</taxon>
        <taxon>Streptophyta</taxon>
        <taxon>Embryophyta</taxon>
        <taxon>Tracheophyta</taxon>
        <taxon>Spermatophyta</taxon>
        <taxon>Magnoliopsida</taxon>
        <taxon>Liliopsida</taxon>
        <taxon>Arecaceae</taxon>
        <taxon>Arecoideae</taxon>
        <taxon>Cocoseae</taxon>
        <taxon>Attaleinae</taxon>
        <taxon>Cocos</taxon>
    </lineage>
</organism>
<dbReference type="Proteomes" id="UP000797356">
    <property type="component" value="Chromosome 5"/>
</dbReference>
<proteinExistence type="predicted"/>
<reference evidence="3" key="1">
    <citation type="journal article" date="2017" name="Gigascience">
        <title>The genome draft of coconut (Cocos nucifera).</title>
        <authorList>
            <person name="Xiao Y."/>
            <person name="Xu P."/>
            <person name="Fan H."/>
            <person name="Baudouin L."/>
            <person name="Xia W."/>
            <person name="Bocs S."/>
            <person name="Xu J."/>
            <person name="Li Q."/>
            <person name="Guo A."/>
            <person name="Zhou L."/>
            <person name="Li J."/>
            <person name="Wu Y."/>
            <person name="Ma Z."/>
            <person name="Armero A."/>
            <person name="Issali A.E."/>
            <person name="Liu N."/>
            <person name="Peng M."/>
            <person name="Yang Y."/>
        </authorList>
    </citation>
    <scope>NUCLEOTIDE SEQUENCE</scope>
    <source>
        <tissue evidence="3">Spear leaf of Hainan Tall coconut</tissue>
    </source>
</reference>
<evidence type="ECO:0000256" key="1">
    <source>
        <dbReference type="SAM" id="MobiDB-lite"/>
    </source>
</evidence>
<comment type="caution">
    <text evidence="3">The sequence shown here is derived from an EMBL/GenBank/DDBJ whole genome shotgun (WGS) entry which is preliminary data.</text>
</comment>
<dbReference type="PANTHER" id="PTHR31589:SF237">
    <property type="entry name" value="OS08G0411100 PROTEIN"/>
    <property type="match status" value="1"/>
</dbReference>
<name>A0A8K0I9G8_COCNU</name>
<gene>
    <name evidence="3" type="ORF">COCNU_05G006100</name>
</gene>